<keyword evidence="4" id="KW-0479">Metal-binding</keyword>
<gene>
    <name evidence="7" type="ORF">SCLAV_5674</name>
</gene>
<name>E2Q2N0_STRCL</name>
<evidence type="ECO:0000256" key="4">
    <source>
        <dbReference type="ARBA" id="ARBA00022723"/>
    </source>
</evidence>
<dbReference type="Pfam" id="PF00348">
    <property type="entry name" value="polyprenyl_synt"/>
    <property type="match status" value="1"/>
</dbReference>
<accession>E2Q2N0</accession>
<dbReference type="Gene3D" id="1.10.600.10">
    <property type="entry name" value="Farnesyl Diphosphate Synthase"/>
    <property type="match status" value="1"/>
</dbReference>
<dbReference type="PROSITE" id="PS00723">
    <property type="entry name" value="POLYPRENYL_SYNTHASE_1"/>
    <property type="match status" value="1"/>
</dbReference>
<dbReference type="eggNOG" id="COG0142">
    <property type="taxonomic scope" value="Bacteria"/>
</dbReference>
<dbReference type="SFLD" id="SFLDG01017">
    <property type="entry name" value="Polyprenyl_Transferase_Like"/>
    <property type="match status" value="1"/>
</dbReference>
<evidence type="ECO:0000256" key="5">
    <source>
        <dbReference type="ARBA" id="ARBA00022842"/>
    </source>
</evidence>
<dbReference type="PANTHER" id="PTHR12001">
    <property type="entry name" value="GERANYLGERANYL PYROPHOSPHATE SYNTHASE"/>
    <property type="match status" value="1"/>
</dbReference>
<dbReference type="GO" id="GO:0004659">
    <property type="term" value="F:prenyltransferase activity"/>
    <property type="evidence" value="ECO:0007669"/>
    <property type="project" value="InterPro"/>
</dbReference>
<proteinExistence type="inferred from homology"/>
<dbReference type="PROSITE" id="PS00444">
    <property type="entry name" value="POLYPRENYL_SYNTHASE_2"/>
    <property type="match status" value="1"/>
</dbReference>
<organism evidence="7 8">
    <name type="scientific">Streptomyces clavuligerus</name>
    <dbReference type="NCBI Taxonomy" id="1901"/>
    <lineage>
        <taxon>Bacteria</taxon>
        <taxon>Bacillati</taxon>
        <taxon>Actinomycetota</taxon>
        <taxon>Actinomycetes</taxon>
        <taxon>Kitasatosporales</taxon>
        <taxon>Streptomycetaceae</taxon>
        <taxon>Streptomyces</taxon>
    </lineage>
</organism>
<dbReference type="EMBL" id="CM000913">
    <property type="protein sequence ID" value="EFG10741.1"/>
    <property type="molecule type" value="Genomic_DNA"/>
</dbReference>
<dbReference type="STRING" id="1901.BB341_00210"/>
<reference evidence="7 8" key="1">
    <citation type="journal article" date="2010" name="Genome Biol. Evol.">
        <title>The sequence of a 1.8-mb bacterial linear plasmid reveals a rich evolutionary reservoir of secondary metabolic pathways.</title>
        <authorList>
            <person name="Medema M.H."/>
            <person name="Trefzer A."/>
            <person name="Kovalchuk A."/>
            <person name="van den Berg M."/>
            <person name="Mueller U."/>
            <person name="Heijne W."/>
            <person name="Wu L."/>
            <person name="Alam M.T."/>
            <person name="Ronning C.M."/>
            <person name="Nierman W.C."/>
            <person name="Bovenberg R.A.L."/>
            <person name="Breitling R."/>
            <person name="Takano E."/>
        </authorList>
    </citation>
    <scope>NUCLEOTIDE SEQUENCE [LARGE SCALE GENOMIC DNA]</scope>
    <source>
        <strain evidence="8">ATCC 27064 / DSM 738 / JCM 4710 / NBRC 13307 / NCIMB 12785 / NRRL 3585 / VKM Ac-602</strain>
    </source>
</reference>
<comment type="similarity">
    <text evidence="2 6">Belongs to the FPP/GGPP synthase family.</text>
</comment>
<protein>
    <submittedName>
        <fullName evidence="7">Geranylgeranyl diphosphate synthase</fullName>
    </submittedName>
</protein>
<dbReference type="InterPro" id="IPR000092">
    <property type="entry name" value="Polyprenyl_synt"/>
</dbReference>
<dbReference type="InterPro" id="IPR033749">
    <property type="entry name" value="Polyprenyl_synt_CS"/>
</dbReference>
<evidence type="ECO:0000256" key="2">
    <source>
        <dbReference type="ARBA" id="ARBA00006706"/>
    </source>
</evidence>
<keyword evidence="3 6" id="KW-0808">Transferase</keyword>
<evidence type="ECO:0000313" key="7">
    <source>
        <dbReference type="EMBL" id="EFG10741.1"/>
    </source>
</evidence>
<keyword evidence="8" id="KW-1185">Reference proteome</keyword>
<evidence type="ECO:0000256" key="3">
    <source>
        <dbReference type="ARBA" id="ARBA00022679"/>
    </source>
</evidence>
<dbReference type="CDD" id="cd00685">
    <property type="entry name" value="Trans_IPPS_HT"/>
    <property type="match status" value="1"/>
</dbReference>
<keyword evidence="5" id="KW-0460">Magnesium</keyword>
<dbReference type="SUPFAM" id="SSF48576">
    <property type="entry name" value="Terpenoid synthases"/>
    <property type="match status" value="1"/>
</dbReference>
<dbReference type="GO" id="GO:0008299">
    <property type="term" value="P:isoprenoid biosynthetic process"/>
    <property type="evidence" value="ECO:0007669"/>
    <property type="project" value="InterPro"/>
</dbReference>
<dbReference type="Proteomes" id="UP000002357">
    <property type="component" value="Chromosome"/>
</dbReference>
<evidence type="ECO:0000256" key="1">
    <source>
        <dbReference type="ARBA" id="ARBA00001946"/>
    </source>
</evidence>
<evidence type="ECO:0000256" key="6">
    <source>
        <dbReference type="RuleBase" id="RU004466"/>
    </source>
</evidence>
<dbReference type="InterPro" id="IPR008949">
    <property type="entry name" value="Isoprenoid_synthase_dom_sf"/>
</dbReference>
<dbReference type="PANTHER" id="PTHR12001:SF85">
    <property type="entry name" value="SHORT CHAIN ISOPRENYL DIPHOSPHATE SYNTHASE"/>
    <property type="match status" value="1"/>
</dbReference>
<comment type="cofactor">
    <cofactor evidence="1">
        <name>Mg(2+)</name>
        <dbReference type="ChEBI" id="CHEBI:18420"/>
    </cofactor>
</comment>
<dbReference type="GO" id="GO:0046872">
    <property type="term" value="F:metal ion binding"/>
    <property type="evidence" value="ECO:0007669"/>
    <property type="project" value="UniProtKB-KW"/>
</dbReference>
<dbReference type="AlphaFoldDB" id="E2Q2N0"/>
<dbReference type="SFLD" id="SFLDS00005">
    <property type="entry name" value="Isoprenoid_Synthase_Type_I"/>
    <property type="match status" value="1"/>
</dbReference>
<evidence type="ECO:0000313" key="8">
    <source>
        <dbReference type="Proteomes" id="UP000002357"/>
    </source>
</evidence>
<sequence>MPPPLSTGTLRRCSNKSLGRYVTHTPPVTRKGTAIMSTLTNAARPELDLLANRRAVETCLEGFLVGKQRAAAEHCMPAEVVQTLRNFVFAGGKRLRPLLCICGWYAGGGAGDMAAVVQAAASLEMFHAFALIHDDLMDHSDTRRGKPTVHRSLAAHHSALRGQEAASHLGTGGAILVGDLALAWSDELLHTAGLTPDRLAAVLPVIDGMRTEVMYGQYLDLCAAGDPTLDLDAALTVARYKTAKYTCERPLHIGASLAGAGLAVLEACTAYALPLGEAFQLRDDLLGVYGAPEQTGKPVLDDLRGAKHTVLLALALQRADAAQRKVLHLLLGNPGLDEHDAVRIRGILTATGARAEVERLIRNRHAQAHQALDQASFPPSTARTLRRIADAATVRAA</sequence>